<evidence type="ECO:0000256" key="1">
    <source>
        <dbReference type="ARBA" id="ARBA00004496"/>
    </source>
</evidence>
<keyword evidence="7 8" id="KW-0012">Acyltransferase</keyword>
<proteinExistence type="inferred from homology"/>
<dbReference type="EC" id="2.3.1.1" evidence="8"/>
<dbReference type="NCBIfam" id="NF003802">
    <property type="entry name" value="PRK05388.1"/>
    <property type="match status" value="1"/>
</dbReference>
<evidence type="ECO:0000256" key="2">
    <source>
        <dbReference type="ARBA" id="ARBA00006774"/>
    </source>
</evidence>
<feature type="binding site" evidence="8">
    <location>
        <position position="381"/>
    </location>
    <ligand>
        <name>substrate</name>
    </ligand>
</feature>
<feature type="chain" id="PRO_5023239177" description="Arginine biosynthesis bifunctional protein ArgJ beta chain" evidence="8">
    <location>
        <begin position="182"/>
        <end position="386"/>
    </location>
</feature>
<dbReference type="Gene3D" id="3.30.2330.10">
    <property type="entry name" value="arginine biosynthesis bifunctional protein suprefamily"/>
    <property type="match status" value="1"/>
</dbReference>
<protein>
    <recommendedName>
        <fullName evidence="8">Arginine biosynthesis bifunctional protein ArgJ</fullName>
    </recommendedName>
    <domain>
        <recommendedName>
            <fullName evidence="8">Glutamate N-acetyltransferase</fullName>
            <ecNumber evidence="8">2.3.1.35</ecNumber>
        </recommendedName>
        <alternativeName>
            <fullName evidence="8">Ornithine acetyltransferase</fullName>
            <shortName evidence="8">OATase</shortName>
        </alternativeName>
        <alternativeName>
            <fullName evidence="8">Ornithine transacetylase</fullName>
        </alternativeName>
    </domain>
    <domain>
        <recommendedName>
            <fullName evidence="8">Amino-acid acetyltransferase</fullName>
            <ecNumber evidence="8">2.3.1.1</ecNumber>
        </recommendedName>
        <alternativeName>
            <fullName evidence="8">N-acetylglutamate synthase</fullName>
            <shortName evidence="8">AGSase</shortName>
        </alternativeName>
    </domain>
    <component>
        <recommendedName>
            <fullName evidence="8">Arginine biosynthesis bifunctional protein ArgJ alpha chain</fullName>
        </recommendedName>
    </component>
    <component>
        <recommendedName>
            <fullName evidence="8">Arginine biosynthesis bifunctional protein ArgJ beta chain</fullName>
        </recommendedName>
    </component>
</protein>
<dbReference type="InterPro" id="IPR042195">
    <property type="entry name" value="ArgJ_beta_C"/>
</dbReference>
<dbReference type="AlphaFoldDB" id="A0A075UTG7"/>
<dbReference type="GO" id="GO:0005737">
    <property type="term" value="C:cytoplasm"/>
    <property type="evidence" value="ECO:0007669"/>
    <property type="project" value="UniProtKB-SubCell"/>
</dbReference>
<keyword evidence="8" id="KW-0028">Amino-acid biosynthesis</keyword>
<comment type="catalytic activity">
    <reaction evidence="8">
        <text>N(2)-acetyl-L-ornithine + L-glutamate = N-acetyl-L-glutamate + L-ornithine</text>
        <dbReference type="Rhea" id="RHEA:15349"/>
        <dbReference type="ChEBI" id="CHEBI:29985"/>
        <dbReference type="ChEBI" id="CHEBI:44337"/>
        <dbReference type="ChEBI" id="CHEBI:46911"/>
        <dbReference type="ChEBI" id="CHEBI:57805"/>
        <dbReference type="EC" id="2.3.1.35"/>
    </reaction>
</comment>
<comment type="subcellular location">
    <subcellularLocation>
        <location evidence="1 8">Cytoplasm</location>
    </subcellularLocation>
</comment>
<reference evidence="9 10" key="1">
    <citation type="journal article" date="2014" name="J. Biotechnol.">
        <title>Complete genome sequence of the actinobacterium Amycolatopsis japonica MG417-CF17(T) (=DSM 44213T) producing (S,S)-N,N'-ethylenediaminedisuccinic acid.</title>
        <authorList>
            <person name="Stegmann E."/>
            <person name="Albersmeier A."/>
            <person name="Spohn M."/>
            <person name="Gert H."/>
            <person name="Weber T."/>
            <person name="Wohlleben W."/>
            <person name="Kalinowski J."/>
            <person name="Ruckert C."/>
        </authorList>
    </citation>
    <scope>NUCLEOTIDE SEQUENCE [LARGE SCALE GENOMIC DNA]</scope>
    <source>
        <strain evidence="10">MG417-CF17 (DSM 44213)</strain>
    </source>
</reference>
<feature type="site" description="Involved in the stabilization of negative charge on the oxyanion by the formation of the oxyanion hole" evidence="8">
    <location>
        <position position="109"/>
    </location>
</feature>
<dbReference type="GO" id="GO:0004358">
    <property type="term" value="F:L-glutamate N-acetyltransferase activity, acting on acetyl-L-ornithine as donor"/>
    <property type="evidence" value="ECO:0007669"/>
    <property type="project" value="UniProtKB-UniRule"/>
</dbReference>
<evidence type="ECO:0000256" key="7">
    <source>
        <dbReference type="ARBA" id="ARBA00023315"/>
    </source>
</evidence>
<feature type="chain" id="PRO_5023239179" description="Arginine biosynthesis bifunctional protein ArgJ alpha chain" evidence="8">
    <location>
        <begin position="1"/>
        <end position="181"/>
    </location>
</feature>
<feature type="site" description="Involved in the stabilization of negative charge on the oxyanion by the formation of the oxyanion hole" evidence="8">
    <location>
        <position position="110"/>
    </location>
</feature>
<feature type="binding site" evidence="8">
    <location>
        <position position="148"/>
    </location>
    <ligand>
        <name>substrate</name>
    </ligand>
</feature>
<dbReference type="PANTHER" id="PTHR23100:SF0">
    <property type="entry name" value="ARGININE BIOSYNTHESIS BIFUNCTIONAL PROTEIN ARGJ, MITOCHONDRIAL"/>
    <property type="match status" value="1"/>
</dbReference>
<gene>
    <name evidence="8 9" type="primary">argJ</name>
    <name evidence="9" type="ORF">AJAP_14200</name>
</gene>
<evidence type="ECO:0000256" key="6">
    <source>
        <dbReference type="ARBA" id="ARBA00022813"/>
    </source>
</evidence>
<dbReference type="HOGENOM" id="CLU_027172_2_0_11"/>
<dbReference type="GO" id="GO:0004042">
    <property type="term" value="F:L-glutamate N-acetyltransferase activity"/>
    <property type="evidence" value="ECO:0007669"/>
    <property type="project" value="UniProtKB-UniRule"/>
</dbReference>
<feature type="binding site" evidence="8">
    <location>
        <position position="262"/>
    </location>
    <ligand>
        <name>substrate</name>
    </ligand>
</feature>
<feature type="binding site" evidence="8">
    <location>
        <position position="386"/>
    </location>
    <ligand>
        <name>substrate</name>
    </ligand>
</feature>
<evidence type="ECO:0000256" key="8">
    <source>
        <dbReference type="HAMAP-Rule" id="MF_01106"/>
    </source>
</evidence>
<evidence type="ECO:0000313" key="10">
    <source>
        <dbReference type="Proteomes" id="UP000028492"/>
    </source>
</evidence>
<dbReference type="HAMAP" id="MF_01106">
    <property type="entry name" value="ArgJ"/>
    <property type="match status" value="1"/>
</dbReference>
<dbReference type="FunFam" id="3.10.20.340:FF:000003">
    <property type="entry name" value="Arginine biosynthesis bifunctional protein ArgJ"/>
    <property type="match status" value="1"/>
</dbReference>
<keyword evidence="8" id="KW-0511">Multifunctional enzyme</keyword>
<feature type="active site" description="Nucleophile" evidence="8">
    <location>
        <position position="182"/>
    </location>
</feature>
<dbReference type="Gene3D" id="3.60.70.12">
    <property type="entry name" value="L-amino peptidase D-ALA esterase/amidase"/>
    <property type="match status" value="1"/>
</dbReference>
<comment type="catalytic activity">
    <reaction evidence="8">
        <text>L-glutamate + acetyl-CoA = N-acetyl-L-glutamate + CoA + H(+)</text>
        <dbReference type="Rhea" id="RHEA:24292"/>
        <dbReference type="ChEBI" id="CHEBI:15378"/>
        <dbReference type="ChEBI" id="CHEBI:29985"/>
        <dbReference type="ChEBI" id="CHEBI:44337"/>
        <dbReference type="ChEBI" id="CHEBI:57287"/>
        <dbReference type="ChEBI" id="CHEBI:57288"/>
        <dbReference type="EC" id="2.3.1.1"/>
    </reaction>
</comment>
<dbReference type="UniPathway" id="UPA00068">
    <property type="reaction ID" value="UER00106"/>
</dbReference>
<sequence>MTVTQPKGFRAAGVAAGIKAEGKLDLALVVNDGPLQVAAGVFTRNVIKAAPVLWSQEVLKQQRLKAVVLNSGGANAATGPGGFQDTHQTAEKVAGLFEAGAIEVAVCSTGLIGERLPMDALLSGVDTAFGRLGTGDEADLAAATAVMTTDTKPKQAAAKHESGWSVGGFAKGAGMLAPNLATMLSVLTTDAVVTPEALDKALRAATGVTFDRLDVDGGTSTNDTVLVLASGASGVEPTEAELTELLTAVSLDLVLQLRADSEGATKYVDVTVAGAASEADAIAVGRTIAEDNLVKTALFGSDPNWGRIAMALGRVPAEIDPEKVSIAINGVTLFAKGTTAADRSEADLSGRDIRIVVDLGLGEGEATIYTTDLSHAYVEENSAYSS</sequence>
<dbReference type="Proteomes" id="UP000028492">
    <property type="component" value="Chromosome"/>
</dbReference>
<dbReference type="PANTHER" id="PTHR23100">
    <property type="entry name" value="ARGININE BIOSYNTHESIS BIFUNCTIONAL PROTEIN ARGJ"/>
    <property type="match status" value="1"/>
</dbReference>
<organism evidence="9 10">
    <name type="scientific">Amycolatopsis japonica</name>
    <dbReference type="NCBI Taxonomy" id="208439"/>
    <lineage>
        <taxon>Bacteria</taxon>
        <taxon>Bacillati</taxon>
        <taxon>Actinomycetota</taxon>
        <taxon>Actinomycetes</taxon>
        <taxon>Pseudonocardiales</taxon>
        <taxon>Pseudonocardiaceae</taxon>
        <taxon>Amycolatopsis</taxon>
        <taxon>Amycolatopsis japonica group</taxon>
    </lineage>
</organism>
<keyword evidence="5 8" id="KW-0808">Transferase</keyword>
<dbReference type="RefSeq" id="WP_038511504.1">
    <property type="nucleotide sequence ID" value="NZ_CP008953.1"/>
</dbReference>
<dbReference type="Gene3D" id="3.10.20.340">
    <property type="entry name" value="ArgJ beta chain, C-terminal domain"/>
    <property type="match status" value="1"/>
</dbReference>
<comment type="pathway">
    <text evidence="8">Amino-acid biosynthesis; L-arginine biosynthesis; L-ornithine and N-acetyl-L-glutamate from L-glutamate and N(2)-acetyl-L-ornithine (cyclic): step 1/1.</text>
</comment>
<dbReference type="CDD" id="cd02152">
    <property type="entry name" value="OAT"/>
    <property type="match status" value="1"/>
</dbReference>
<keyword evidence="6 8" id="KW-0068">Autocatalytic cleavage</keyword>
<dbReference type="NCBIfam" id="TIGR00120">
    <property type="entry name" value="ArgJ"/>
    <property type="match status" value="1"/>
</dbReference>
<feature type="binding site" evidence="8">
    <location>
        <position position="182"/>
    </location>
    <ligand>
        <name>substrate</name>
    </ligand>
</feature>
<evidence type="ECO:0000256" key="5">
    <source>
        <dbReference type="ARBA" id="ARBA00022679"/>
    </source>
</evidence>
<dbReference type="EC" id="2.3.1.35" evidence="8"/>
<dbReference type="GO" id="GO:0006592">
    <property type="term" value="P:ornithine biosynthetic process"/>
    <property type="evidence" value="ECO:0007669"/>
    <property type="project" value="TreeGrafter"/>
</dbReference>
<feature type="binding site" evidence="8">
    <location>
        <position position="171"/>
    </location>
    <ligand>
        <name>substrate</name>
    </ligand>
</feature>
<dbReference type="SUPFAM" id="SSF56266">
    <property type="entry name" value="DmpA/ArgJ-like"/>
    <property type="match status" value="1"/>
</dbReference>
<comment type="subunit">
    <text evidence="3 8">Heterotetramer of two alpha and two beta chains.</text>
</comment>
<name>A0A075UTG7_9PSEU</name>
<dbReference type="Pfam" id="PF01960">
    <property type="entry name" value="ArgJ"/>
    <property type="match status" value="1"/>
</dbReference>
<evidence type="ECO:0000313" key="9">
    <source>
        <dbReference type="EMBL" id="AIG75721.1"/>
    </source>
</evidence>
<accession>A0A075UTG7</accession>
<dbReference type="STRING" id="208439.AJAP_14200"/>
<feature type="site" description="Cleavage; by autolysis" evidence="8">
    <location>
        <begin position="181"/>
        <end position="182"/>
    </location>
</feature>
<evidence type="ECO:0000256" key="3">
    <source>
        <dbReference type="ARBA" id="ARBA00011475"/>
    </source>
</evidence>
<evidence type="ECO:0000256" key="4">
    <source>
        <dbReference type="ARBA" id="ARBA00022490"/>
    </source>
</evidence>
<dbReference type="InterPro" id="IPR016117">
    <property type="entry name" value="ArgJ-like_dom_sf"/>
</dbReference>
<keyword evidence="10" id="KW-1185">Reference proteome</keyword>
<dbReference type="InterPro" id="IPR002813">
    <property type="entry name" value="Arg_biosynth_ArgJ"/>
</dbReference>
<dbReference type="GO" id="GO:0006526">
    <property type="term" value="P:L-arginine biosynthetic process"/>
    <property type="evidence" value="ECO:0007669"/>
    <property type="project" value="UniProtKB-UniRule"/>
</dbReference>
<comment type="function">
    <text evidence="8">Catalyzes two activities which are involved in the cyclic version of arginine biosynthesis: the synthesis of N-acetylglutamate from glutamate and acetyl-CoA as the acetyl donor, and of ornithine by transacetylation between N(2)-acetylornithine and glutamate.</text>
</comment>
<dbReference type="EMBL" id="CP008953">
    <property type="protein sequence ID" value="AIG75721.1"/>
    <property type="molecule type" value="Genomic_DNA"/>
</dbReference>
<comment type="pathway">
    <text evidence="8">Amino-acid biosynthesis; L-arginine biosynthesis; N(2)-acetyl-L-ornithine from L-glutamate: step 1/4.</text>
</comment>
<dbReference type="eggNOG" id="COG1364">
    <property type="taxonomic scope" value="Bacteria"/>
</dbReference>
<comment type="similarity">
    <text evidence="2 8">Belongs to the ArgJ family.</text>
</comment>
<dbReference type="KEGG" id="aja:AJAP_14200"/>
<keyword evidence="4 8" id="KW-0963">Cytoplasm</keyword>
<keyword evidence="8" id="KW-0055">Arginine biosynthesis</keyword>